<dbReference type="GO" id="GO:0005829">
    <property type="term" value="C:cytosol"/>
    <property type="evidence" value="ECO:0007669"/>
    <property type="project" value="TreeGrafter"/>
</dbReference>
<evidence type="ECO:0000313" key="12">
    <source>
        <dbReference type="Proteomes" id="UP000034794"/>
    </source>
</evidence>
<dbReference type="Gene3D" id="1.20.120.1910">
    <property type="entry name" value="Cysteine-tRNA ligase, C-terminal anti-codon recognition domain"/>
    <property type="match status" value="1"/>
</dbReference>
<evidence type="ECO:0000313" key="11">
    <source>
        <dbReference type="EMBL" id="KKU33118.1"/>
    </source>
</evidence>
<sequence length="503" mass="57262">MLEHPFGGVFVFGGKSEIKSVLMLKIYNSLTKQVEEIRPLQPGKVEMYTCGPTVYSYPTIGNWRTYVLSDLVLRALRIEGFEVDSVMNMTDVGHLTGDNLGDADTGEDRLEKAAAKEKKTAWGIAKYYGEDFVDSFGKLNLVKPLLFSKATDHIKEQIDLVQRIEKAGFAYRIADGIYFDVAEYEKKGNIYGKLSNLEEIKPGARVEINTEKRDQRDFALWKFSPAGAKRDMEWESPWGMGFPGWHIECSAMSMKYLGDQLDIHVGGEDLKSTHHPNEIAQSESVTGKKPFVRYWMHGAFLLVDGGRMGKSLGNAYTLHDIIEKGYSPMALRYYYLSAHYRKQMNFSWEGMEGVSNSYKKLKKEFLALRVEGGQDKNIFGNKAEVELSGREAFFRDEFVSAVEDDLNMSAALAVARTVLKDEKLNSFEKRRLVENFDKVFGLKLAERDEVPADIPAEVMEMVNKREEMRKTKQWAESDALRKEIEAKGYKISDFFDGVKVEKI</sequence>
<dbReference type="EMBL" id="LCMI01000006">
    <property type="protein sequence ID" value="KKU33118.1"/>
    <property type="molecule type" value="Genomic_DNA"/>
</dbReference>
<dbReference type="EC" id="6.1.1.16" evidence="9"/>
<keyword evidence="5 9" id="KW-0862">Zinc</keyword>
<dbReference type="Gene3D" id="3.40.50.620">
    <property type="entry name" value="HUPs"/>
    <property type="match status" value="1"/>
</dbReference>
<dbReference type="GO" id="GO:0005524">
    <property type="term" value="F:ATP binding"/>
    <property type="evidence" value="ECO:0007669"/>
    <property type="project" value="UniProtKB-UniRule"/>
</dbReference>
<reference evidence="11 12" key="1">
    <citation type="journal article" date="2015" name="Nature">
        <title>rRNA introns, odd ribosomes, and small enigmatic genomes across a large radiation of phyla.</title>
        <authorList>
            <person name="Brown C.T."/>
            <person name="Hug L.A."/>
            <person name="Thomas B.C."/>
            <person name="Sharon I."/>
            <person name="Castelle C.J."/>
            <person name="Singh A."/>
            <person name="Wilkins M.J."/>
            <person name="Williams K.H."/>
            <person name="Banfield J.F."/>
        </authorList>
    </citation>
    <scope>NUCLEOTIDE SEQUENCE [LARGE SCALE GENOMIC DNA]</scope>
</reference>
<comment type="catalytic activity">
    <reaction evidence="9">
        <text>tRNA(Cys) + L-cysteine + ATP = L-cysteinyl-tRNA(Cys) + AMP + diphosphate</text>
        <dbReference type="Rhea" id="RHEA:17773"/>
        <dbReference type="Rhea" id="RHEA-COMP:9661"/>
        <dbReference type="Rhea" id="RHEA-COMP:9679"/>
        <dbReference type="ChEBI" id="CHEBI:30616"/>
        <dbReference type="ChEBI" id="CHEBI:33019"/>
        <dbReference type="ChEBI" id="CHEBI:35235"/>
        <dbReference type="ChEBI" id="CHEBI:78442"/>
        <dbReference type="ChEBI" id="CHEBI:78517"/>
        <dbReference type="ChEBI" id="CHEBI:456215"/>
        <dbReference type="EC" id="6.1.1.16"/>
    </reaction>
</comment>
<keyword evidence="3 9" id="KW-0479">Metal-binding</keyword>
<evidence type="ECO:0000256" key="7">
    <source>
        <dbReference type="ARBA" id="ARBA00022917"/>
    </source>
</evidence>
<dbReference type="InterPro" id="IPR024909">
    <property type="entry name" value="Cys-tRNA/MSH_ligase"/>
</dbReference>
<name>A0A0G1RT57_9BACT</name>
<feature type="short sequence motif" description="'KMSKS' region" evidence="9">
    <location>
        <begin position="307"/>
        <end position="311"/>
    </location>
</feature>
<feature type="domain" description="tRNA synthetases class I catalytic" evidence="10">
    <location>
        <begin position="38"/>
        <end position="353"/>
    </location>
</feature>
<comment type="cofactor">
    <cofactor evidence="9">
        <name>Zn(2+)</name>
        <dbReference type="ChEBI" id="CHEBI:29105"/>
    </cofactor>
    <text evidence="9">Binds 1 zinc ion per subunit.</text>
</comment>
<comment type="subcellular location">
    <subcellularLocation>
        <location evidence="9">Cytoplasm</location>
    </subcellularLocation>
</comment>
<keyword evidence="4 9" id="KW-0547">Nucleotide-binding</keyword>
<dbReference type="SUPFAM" id="SSF47323">
    <property type="entry name" value="Anticodon-binding domain of a subclass of class I aminoacyl-tRNA synthetases"/>
    <property type="match status" value="1"/>
</dbReference>
<dbReference type="SUPFAM" id="SSF52374">
    <property type="entry name" value="Nucleotidylyl transferase"/>
    <property type="match status" value="1"/>
</dbReference>
<comment type="caution">
    <text evidence="9">Lacks conserved residue(s) required for the propagation of feature annotation.</text>
</comment>
<feature type="binding site" evidence="9">
    <location>
        <position position="310"/>
    </location>
    <ligand>
        <name>ATP</name>
        <dbReference type="ChEBI" id="CHEBI:30616"/>
    </ligand>
</feature>
<dbReference type="PRINTS" id="PR00983">
    <property type="entry name" value="TRNASYNTHCYS"/>
</dbReference>
<evidence type="ECO:0000256" key="8">
    <source>
        <dbReference type="ARBA" id="ARBA00023146"/>
    </source>
</evidence>
<dbReference type="PANTHER" id="PTHR10890">
    <property type="entry name" value="CYSTEINYL-TRNA SYNTHETASE"/>
    <property type="match status" value="1"/>
</dbReference>
<dbReference type="GO" id="GO:0006423">
    <property type="term" value="P:cysteinyl-tRNA aminoacylation"/>
    <property type="evidence" value="ECO:0007669"/>
    <property type="project" value="UniProtKB-UniRule"/>
</dbReference>
<organism evidence="11 12">
    <name type="scientific">Candidatus Collierbacteria bacterium GW2011_GWA2_46_26</name>
    <dbReference type="NCBI Taxonomy" id="1618381"/>
    <lineage>
        <taxon>Bacteria</taxon>
        <taxon>Candidatus Collieribacteriota</taxon>
    </lineage>
</organism>
<keyword evidence="8 9" id="KW-0030">Aminoacyl-tRNA synthetase</keyword>
<comment type="similarity">
    <text evidence="9">Belongs to the class-I aminoacyl-tRNA synthetase family.</text>
</comment>
<keyword evidence="7 9" id="KW-0648">Protein biosynthesis</keyword>
<keyword evidence="2 9" id="KW-0436">Ligase</keyword>
<dbReference type="InterPro" id="IPR032678">
    <property type="entry name" value="tRNA-synt_1_cat_dom"/>
</dbReference>
<dbReference type="NCBIfam" id="TIGR00435">
    <property type="entry name" value="cysS"/>
    <property type="match status" value="1"/>
</dbReference>
<proteinExistence type="inferred from homology"/>
<feature type="binding site" evidence="9">
    <location>
        <position position="50"/>
    </location>
    <ligand>
        <name>Zn(2+)</name>
        <dbReference type="ChEBI" id="CHEBI:29105"/>
    </ligand>
</feature>
<dbReference type="CDD" id="cd00672">
    <property type="entry name" value="CysRS_core"/>
    <property type="match status" value="1"/>
</dbReference>
<evidence type="ECO:0000256" key="9">
    <source>
        <dbReference type="HAMAP-Rule" id="MF_00041"/>
    </source>
</evidence>
<feature type="binding site" evidence="9">
    <location>
        <position position="278"/>
    </location>
    <ligand>
        <name>Zn(2+)</name>
        <dbReference type="ChEBI" id="CHEBI:29105"/>
    </ligand>
</feature>
<dbReference type="Proteomes" id="UP000034794">
    <property type="component" value="Unassembled WGS sequence"/>
</dbReference>
<feature type="binding site" evidence="9">
    <location>
        <position position="249"/>
    </location>
    <ligand>
        <name>Zn(2+)</name>
        <dbReference type="ChEBI" id="CHEBI:29105"/>
    </ligand>
</feature>
<evidence type="ECO:0000256" key="4">
    <source>
        <dbReference type="ARBA" id="ARBA00022741"/>
    </source>
</evidence>
<dbReference type="InterPro" id="IPR009080">
    <property type="entry name" value="tRNAsynth_Ia_anticodon-bd"/>
</dbReference>
<keyword evidence="6 9" id="KW-0067">ATP-binding</keyword>
<gene>
    <name evidence="9" type="primary">cysS</name>
    <name evidence="11" type="ORF">UX47_C0006G0089</name>
</gene>
<dbReference type="InterPro" id="IPR014729">
    <property type="entry name" value="Rossmann-like_a/b/a_fold"/>
</dbReference>
<dbReference type="AlphaFoldDB" id="A0A0G1RT57"/>
<dbReference type="PATRIC" id="fig|1618381.3.peg.698"/>
<feature type="binding site" evidence="9">
    <location>
        <position position="274"/>
    </location>
    <ligand>
        <name>Zn(2+)</name>
        <dbReference type="ChEBI" id="CHEBI:29105"/>
    </ligand>
</feature>
<comment type="subunit">
    <text evidence="1 9">Monomer.</text>
</comment>
<evidence type="ECO:0000259" key="10">
    <source>
        <dbReference type="Pfam" id="PF01406"/>
    </source>
</evidence>
<comment type="caution">
    <text evidence="11">The sequence shown here is derived from an EMBL/GenBank/DDBJ whole genome shotgun (WGS) entry which is preliminary data.</text>
</comment>
<dbReference type="InterPro" id="IPR015803">
    <property type="entry name" value="Cys-tRNA-ligase"/>
</dbReference>
<dbReference type="PANTHER" id="PTHR10890:SF3">
    <property type="entry name" value="CYSTEINE--TRNA LIGASE, CYTOPLASMIC"/>
    <property type="match status" value="1"/>
</dbReference>
<dbReference type="HAMAP" id="MF_00041">
    <property type="entry name" value="Cys_tRNA_synth"/>
    <property type="match status" value="1"/>
</dbReference>
<accession>A0A0G1RT57</accession>
<dbReference type="Pfam" id="PF01406">
    <property type="entry name" value="tRNA-synt_1e"/>
    <property type="match status" value="1"/>
</dbReference>
<evidence type="ECO:0000256" key="6">
    <source>
        <dbReference type="ARBA" id="ARBA00022840"/>
    </source>
</evidence>
<evidence type="ECO:0000256" key="5">
    <source>
        <dbReference type="ARBA" id="ARBA00022833"/>
    </source>
</evidence>
<keyword evidence="9" id="KW-0963">Cytoplasm</keyword>
<evidence type="ECO:0000256" key="3">
    <source>
        <dbReference type="ARBA" id="ARBA00022723"/>
    </source>
</evidence>
<dbReference type="GO" id="GO:0008270">
    <property type="term" value="F:zinc ion binding"/>
    <property type="evidence" value="ECO:0007669"/>
    <property type="project" value="UniProtKB-UniRule"/>
</dbReference>
<evidence type="ECO:0000256" key="2">
    <source>
        <dbReference type="ARBA" id="ARBA00022598"/>
    </source>
</evidence>
<evidence type="ECO:0000256" key="1">
    <source>
        <dbReference type="ARBA" id="ARBA00011245"/>
    </source>
</evidence>
<dbReference type="GO" id="GO:0004817">
    <property type="term" value="F:cysteine-tRNA ligase activity"/>
    <property type="evidence" value="ECO:0007669"/>
    <property type="project" value="UniProtKB-UniRule"/>
</dbReference>
<protein>
    <recommendedName>
        <fullName evidence="9">Cysteine--tRNA ligase</fullName>
        <ecNumber evidence="9">6.1.1.16</ecNumber>
    </recommendedName>
    <alternativeName>
        <fullName evidence="9">Cysteinyl-tRNA synthetase</fullName>
        <shortName evidence="9">CysRS</shortName>
    </alternativeName>
</protein>